<dbReference type="GO" id="GO:0004180">
    <property type="term" value="F:carboxypeptidase activity"/>
    <property type="evidence" value="ECO:0007669"/>
    <property type="project" value="UniProtKB-KW"/>
</dbReference>
<keyword evidence="2" id="KW-0645">Protease</keyword>
<proteinExistence type="predicted"/>
<dbReference type="RefSeq" id="XP_012186509.1">
    <property type="nucleotide sequence ID" value="XM_012331119.1"/>
</dbReference>
<sequence>MASTSSAPLPATIRPVPADLFGGVQYFINNDVDETTQQEGGARQHDEHSIPSSSQADDGNVRFRLDTVTHVLALSVDFAEYPQCREPTQPEQSPTPRGPLVVTVSTFVGYSAS</sequence>
<evidence type="ECO:0000256" key="1">
    <source>
        <dbReference type="SAM" id="MobiDB-lite"/>
    </source>
</evidence>
<keyword evidence="2" id="KW-0378">Hydrolase</keyword>
<dbReference type="EMBL" id="DF238770">
    <property type="protein sequence ID" value="GAC92922.1"/>
    <property type="molecule type" value="Genomic_DNA"/>
</dbReference>
<dbReference type="GeneID" id="24105788"/>
<name>R9NWR5_PSEHS</name>
<reference evidence="3" key="1">
    <citation type="journal article" date="2013" name="Genome Announc.">
        <title>Draft genome sequence of the basidiomycetous yeast-like fungus Pseudozyma hubeiensis SY62, which produces an abundant amount of the biosurfactant mannosylerythritol lipids.</title>
        <authorList>
            <person name="Konishi M."/>
            <person name="Hatada Y."/>
            <person name="Horiuchi J."/>
        </authorList>
    </citation>
    <scope>NUCLEOTIDE SEQUENCE [LARGE SCALE GENOMIC DNA]</scope>
    <source>
        <strain evidence="3">SY62</strain>
    </source>
</reference>
<evidence type="ECO:0000313" key="2">
    <source>
        <dbReference type="EMBL" id="GAC92922.1"/>
    </source>
</evidence>
<accession>R9NWR5</accession>
<dbReference type="eggNOG" id="KOG2043">
    <property type="taxonomic scope" value="Eukaryota"/>
</dbReference>
<organism evidence="2 3">
    <name type="scientific">Pseudozyma hubeiensis (strain SY62)</name>
    <name type="common">Yeast</name>
    <dbReference type="NCBI Taxonomy" id="1305764"/>
    <lineage>
        <taxon>Eukaryota</taxon>
        <taxon>Fungi</taxon>
        <taxon>Dikarya</taxon>
        <taxon>Basidiomycota</taxon>
        <taxon>Ustilaginomycotina</taxon>
        <taxon>Ustilaginomycetes</taxon>
        <taxon>Ustilaginales</taxon>
        <taxon>Ustilaginaceae</taxon>
        <taxon>Pseudozyma</taxon>
    </lineage>
</organism>
<dbReference type="STRING" id="1305764.R9NWR5"/>
<feature type="region of interest" description="Disordered" evidence="1">
    <location>
        <begin position="80"/>
        <end position="100"/>
    </location>
</feature>
<keyword evidence="3" id="KW-1185">Reference proteome</keyword>
<dbReference type="Proteomes" id="UP000014071">
    <property type="component" value="Unassembled WGS sequence"/>
</dbReference>
<dbReference type="AlphaFoldDB" id="R9NWR5"/>
<gene>
    <name evidence="2" type="ORF">PHSY_000481</name>
</gene>
<protein>
    <submittedName>
        <fullName evidence="2">Zinc carboxypeptidase</fullName>
    </submittedName>
</protein>
<feature type="region of interest" description="Disordered" evidence="1">
    <location>
        <begin position="31"/>
        <end position="59"/>
    </location>
</feature>
<keyword evidence="2" id="KW-0121">Carboxypeptidase</keyword>
<evidence type="ECO:0000313" key="3">
    <source>
        <dbReference type="Proteomes" id="UP000014071"/>
    </source>
</evidence>
<dbReference type="HOGENOM" id="CLU_2134647_0_0_1"/>